<protein>
    <submittedName>
        <fullName evidence="1">Uncharacterized protein</fullName>
    </submittedName>
</protein>
<dbReference type="Pfam" id="PF17316">
    <property type="entry name" value="Perilipin_2"/>
    <property type="match status" value="1"/>
</dbReference>
<gene>
    <name evidence="1" type="ORF">B9G98_03007</name>
</gene>
<dbReference type="EMBL" id="NDIQ01000021">
    <property type="protein sequence ID" value="PRT55387.1"/>
    <property type="molecule type" value="Genomic_DNA"/>
</dbReference>
<accession>A0A2T0FK93</accession>
<evidence type="ECO:0000313" key="1">
    <source>
        <dbReference type="EMBL" id="PRT55387.1"/>
    </source>
</evidence>
<comment type="caution">
    <text evidence="1">The sequence shown here is derived from an EMBL/GenBank/DDBJ whole genome shotgun (WGS) entry which is preliminary data.</text>
</comment>
<reference evidence="1 2" key="1">
    <citation type="submission" date="2017-04" db="EMBL/GenBank/DDBJ databases">
        <title>Genome sequencing of [Candida] sorbophila.</title>
        <authorList>
            <person name="Ahn J.O."/>
        </authorList>
    </citation>
    <scope>NUCLEOTIDE SEQUENCE [LARGE SCALE GENOMIC DNA]</scope>
    <source>
        <strain evidence="1 2">DS02</strain>
    </source>
</reference>
<sequence>MSNTLSDTANEKTQSSQSVFVQHLATYPAITAVAGLVASFPVVKIFASNAVPLIQAVHERTRKVSDPLVSAVEPALKRADELGDKVLTDLDNRFPALKTVQPADLVEGAQSRINSARASAQSAVDAHLIQPVANVAGAAKAQYTKVYDTQGQYIATIVNNQVGPVNVRLESVISEYLPSDQALPPKEGTEVQRTFVLVKTAAERARPQIQEFEVSTRQYCVQVYQAKLKERDGEKETHSLISSLLAAVAAGRQITGEGLHRAAAISGLRPQEAKTTVFNDVEKAEAYITPSRTSSAVVAVEPVQAVAVPAH</sequence>
<dbReference type="GeneID" id="36516755"/>
<dbReference type="AlphaFoldDB" id="A0A2T0FK93"/>
<dbReference type="OrthoDB" id="376826at2759"/>
<keyword evidence="2" id="KW-1185">Reference proteome</keyword>
<organism evidence="1 2">
    <name type="scientific">Wickerhamiella sorbophila</name>
    <dbReference type="NCBI Taxonomy" id="45607"/>
    <lineage>
        <taxon>Eukaryota</taxon>
        <taxon>Fungi</taxon>
        <taxon>Dikarya</taxon>
        <taxon>Ascomycota</taxon>
        <taxon>Saccharomycotina</taxon>
        <taxon>Dipodascomycetes</taxon>
        <taxon>Dipodascales</taxon>
        <taxon>Trichomonascaceae</taxon>
        <taxon>Wickerhamiella</taxon>
    </lineage>
</organism>
<dbReference type="Proteomes" id="UP000238350">
    <property type="component" value="Unassembled WGS sequence"/>
</dbReference>
<name>A0A2T0FK93_9ASCO</name>
<evidence type="ECO:0000313" key="2">
    <source>
        <dbReference type="Proteomes" id="UP000238350"/>
    </source>
</evidence>
<proteinExistence type="predicted"/>
<dbReference type="RefSeq" id="XP_024665332.1">
    <property type="nucleotide sequence ID" value="XM_024809564.1"/>
</dbReference>